<dbReference type="GeneID" id="26262690"/>
<protein>
    <submittedName>
        <fullName evidence="2">Uncharacterized protein</fullName>
    </submittedName>
</protein>
<reference evidence="2 3" key="1">
    <citation type="journal article" date="2014" name="MBio">
        <title>The Ordospora colligata genome; evolution of extreme reduction in microsporidia and host-to-parasite horizontal gene transfer.</title>
        <authorList>
            <person name="Pombert J.-F."/>
            <person name="Haag K.L."/>
            <person name="Beidas S."/>
            <person name="Ebert D."/>
            <person name="Keeling P.J."/>
        </authorList>
    </citation>
    <scope>NUCLEOTIDE SEQUENCE [LARGE SCALE GENOMIC DNA]</scope>
    <source>
        <strain evidence="2 3">OC4</strain>
    </source>
</reference>
<sequence length="133" mass="14038">MGLINLILHISNLSVSLAILYISLKNQSNSAELINSKAGVYTTGTAYSAHMPVQSMNAKEEISVAADIKEDAATTSIIDSKKEGEIDALSDSPQTADSAISTNSEIVSSGMMSKSRLMANPSAFLMSMKHGIN</sequence>
<dbReference type="AlphaFoldDB" id="A0A0B2UIZ0"/>
<dbReference type="HOGENOM" id="CLU_1907296_0_0_1"/>
<dbReference type="VEuPathDB" id="MicrosporidiaDB:M896_121730"/>
<dbReference type="EMBL" id="JOKQ01000012">
    <property type="protein sequence ID" value="KHN68950.1"/>
    <property type="molecule type" value="Genomic_DNA"/>
</dbReference>
<proteinExistence type="predicted"/>
<evidence type="ECO:0000256" key="1">
    <source>
        <dbReference type="SAM" id="SignalP"/>
    </source>
</evidence>
<dbReference type="Proteomes" id="UP000031056">
    <property type="component" value="Unassembled WGS sequence"/>
</dbReference>
<organism evidence="2 3">
    <name type="scientific">Ordospora colligata OC4</name>
    <dbReference type="NCBI Taxonomy" id="1354746"/>
    <lineage>
        <taxon>Eukaryota</taxon>
        <taxon>Fungi</taxon>
        <taxon>Fungi incertae sedis</taxon>
        <taxon>Microsporidia</taxon>
        <taxon>Ordosporidae</taxon>
        <taxon>Ordospora</taxon>
    </lineage>
</organism>
<keyword evidence="1" id="KW-0732">Signal</keyword>
<evidence type="ECO:0000313" key="2">
    <source>
        <dbReference type="EMBL" id="KHN68950.1"/>
    </source>
</evidence>
<feature type="signal peptide" evidence="1">
    <location>
        <begin position="1"/>
        <end position="18"/>
    </location>
</feature>
<comment type="caution">
    <text evidence="2">The sequence shown here is derived from an EMBL/GenBank/DDBJ whole genome shotgun (WGS) entry which is preliminary data.</text>
</comment>
<evidence type="ECO:0000313" key="3">
    <source>
        <dbReference type="Proteomes" id="UP000031056"/>
    </source>
</evidence>
<gene>
    <name evidence="2" type="ORF">M896_121730</name>
</gene>
<dbReference type="InParanoid" id="A0A0B2UIZ0"/>
<feature type="chain" id="PRO_5002079001" evidence="1">
    <location>
        <begin position="19"/>
        <end position="133"/>
    </location>
</feature>
<accession>A0A0B2UIZ0</accession>
<keyword evidence="3" id="KW-1185">Reference proteome</keyword>
<name>A0A0B2UIZ0_9MICR</name>
<dbReference type="RefSeq" id="XP_014562992.1">
    <property type="nucleotide sequence ID" value="XM_014707506.1"/>
</dbReference>